<dbReference type="PROSITE" id="PS51782">
    <property type="entry name" value="LYSM"/>
    <property type="match status" value="1"/>
</dbReference>
<dbReference type="RefSeq" id="WP_114844121.1">
    <property type="nucleotide sequence ID" value="NZ_JBHSPE010000001.1"/>
</dbReference>
<feature type="domain" description="LysM" evidence="2">
    <location>
        <begin position="1542"/>
        <end position="1588"/>
    </location>
</feature>
<comment type="caution">
    <text evidence="3">The sequence shown here is derived from an EMBL/GenBank/DDBJ whole genome shotgun (WGS) entry which is preliminary data.</text>
</comment>
<organism evidence="3 4">
    <name type="scientific">Dyella tabacisoli</name>
    <dbReference type="NCBI Taxonomy" id="2282381"/>
    <lineage>
        <taxon>Bacteria</taxon>
        <taxon>Pseudomonadati</taxon>
        <taxon>Pseudomonadota</taxon>
        <taxon>Gammaproteobacteria</taxon>
        <taxon>Lysobacterales</taxon>
        <taxon>Rhodanobacteraceae</taxon>
        <taxon>Dyella</taxon>
    </lineage>
</organism>
<sequence length="3974" mass="420255">MSLQTVSAALAVAITPLHTIDLYGAANGSADLAPLKPLLALFGITASYVLHKASLDPNTTSVRLDGNGHFGVPGALPANLSEVACTVLCTGVGDGPVTFQLSLAITTPGWMLGRLFPSLPDYELYDPASLTVGWITPSFLATTRIDRAVLSARSDELPTPQLYLSGDLPDQPPYSDYDNIVFPWPLRLNGTVVMPASSTSAPTLDLRAVSASATLGIAQSLLNFDTLLANGGSGLNLRDVGFRLACYTDLDPDTWGRTDFSVLDLIGTLSIGLVQAHLSTPVLATGRTWHLIAEFADDTLDVVTSIGQLTTLFGLPELPLPANFPILSGFQFRIVELWFRPPVGNAPPVLDYIALSIESKRPWKAPVPFVTIKNVGTRWVWGWGTLNDNNFGYISGSVYGSLEFGSGPSGSGGLPSLPPPDLGPAGGALVPTDASPDRADVLVDPFTIDVVAQIPSWAVSGNLHDGDVIPIGTAFRWFFGDPGPPAQSDMYITGFSFEADPQNQSYSANAEITFGLGELGPLGGWSINLIVTTVTVRTMSFAIDVTAGEVSGSMAGEFALTDQTKPPIILLTASYPGAAAAHPEGWTFAGDMYPGDTINLTELAGRFLGMTTIPGWVPTLSIDRLHFSFNSGTPSTYEFAGTVSLRWQPKIFDTPLKISASAGVDLTKPGNATTASGYVEGLFAINSIALSARLPVGPNVTEPTYQFKVQFGSVWLQALTSWRGDQSKGTRHQVISLQLGGVTVGDILEYVVNLAQPTIGYTLEPPWDVLKRIDLSRFVLTLDPQDNLVEFVYTANADLVFMKLDTIGVRYSRAGNEGGVSLILTGSILGKRFDGPNALSWDVVNDPPPPLPGQKQDEKVIDLRYLGLGQRVALKDPPDSVAASLAKLRADMSPDQKPDHNPLDGQAVEFNANSQWLIGLDLGVLDTLDIGIIFNDPRLYGLSIQLGGERAGSLAGLRFEILYKKITDDVGMFRIELRVPEAFRHIELGEVSITLGVIVVEIYTNGNFLIDLGFPYNRNYERSFSVQVFPFIGRGGIYFGVLDGNTSRRVPRITNGSFAPVLELGIGLAVGVGKEISIGPLSGGIYVQVEVIFQGVLGWFNPSAAGSSSATYYWGQGIAAIHGKLYGSVDFKIIKVSVTLEAYAQASVVFEAYRPTVFRLAVGVSVEAEVEFLFFSVSFSFDVNLDVSFTIGTEQATPWLLAANQNAPNQQRLRGNILPALQRQPMRRANALRHEHLLALARHRGIALHSLLAQNTVGQLQWKPTQKVFADSPRRATMTMLPCFGIGDVPVNWSPAQAADTTTPRYRAAFMVFADSGVLPGARTAAAASVRSAALSAQSADANTTDYLATDIWVRGFLLYAINALQTDPQEPITNVSAGQLAYLAAQLDLPGTTDDGFNETYLKQFFSTNIHLDISGNTDLPPSSKSGMVIAMPPFLSWASPQGGTVNFNTDNPIGPLYEWDVATRLAAYTTQGPPPRVTPPPDDPSTYQSYAMAVFRDFCLMLTKAAVKEASSALNNFVLKPTTATQSLGDIARLQPQVKVTYSVRAGDTVDSVADALGATTAELEFLNLDFALHLQAAAVGSSLQIKLGVSPDMLAQDNPGIVFAKRSLSLGTLSYQIVANDTFNSIGALFTVPAVNLFGVIGLADDTRLLATGAPFNAPALTYTPPAIGFNTLSTAATFYARYIGAVDPNTADGKNIAWYAQAIFDMNRAALNLPAQLANDQELPPGQPLYVPVALQNATPSAQPNYTTVPGDTLARIGAALNLAQNHGSDTGSQGWPLFRDGTVRNGNGSISLPAWTGLSILAAETPAMLARRTIVNWVNGDSGWHANWPGLLSWIGDSAVLAPLALITVAGASTDATTYYSFTSLTQKYGLTITDAALRLQNVADLYPVDTVLTVQHLPAQAVSTLADSVSSGTHLTSIIAQASRMLLAGAQLPQRQLLDGHVRAAASMAPMLDLTLQQFDVPVDPGNPGGIALSVTVSTNVDWITWMSSTTVRPGETDASLRARAPLAFDARINRGLALGQSLQAGMVVHTDTAATLAFSMTNTQVIAAAPATSLSVIPHAGPAAMALKGIAPRTYGLDHRLVLQSASVLPIPGMSTLSGPASLWPYPQALIGRARLGLPTPYEILGAAHGNADGSQSIALINTTFATLLPFQARRVDHNPQLLSLIGVTTEQRDVLLLLRTYLANAQTPAGSIGYLLLAPSPNADDNNGLAVFNQTASAISLVKTNLSTESVPQPAAIARVARAARSNTQPLYFATLAQLANFILLLWEGSTVGGIGYFLDMGQDVPGSAFDDQGIATLNLLVIAGEQQSAITRGRKLLAFNNCALIASGADPSAQALYVEATDASDMMEQALVPAGNIGFTMSLPRPVDNVDPIVQKKVRLARQYSLLSFNTATVAGAVFTMAASGLPLTPQASDGSAMPLWQQHRLQRYGLLAREKTAATPAKNYWDYQQVIPAFRFGPASPTPNVTGLPAPAADPYRGTGTYPVVNTDRNPPKMNLLIGFGDVAGNRSANANGAPLSIDAGYTDPLLGPAGWPAVVTGYLVTGSGANVALNINVAPKGAALMPSPTQSGDALVTAAIRQWQTYAQIYYQLAQPGISASVLTSLAVTSDGKGQPVSDIAPLLGYAAGAYLYAQAAASVSALPPLGATTLGQVPTLYGVAWADLAQANLHLPLALLFGDSAVFTVPAFIAMTDQATANTLTAHLPNGWPAPSATAMLQLPSNRDQLLLRIGTVLAVPSRAVSIPAVAPSLAMLAGTLGTNAVLLANDSAADSALRDGCVLTMEGVSITIGVTLVPGSTQTVQTFANVVLAFADQGINLAVSDIALVYADTADLLKAGATMHTAHYIARHGDTLGSNHSSVSANDLIAANLATPNLFDNGALIYLGPFMVNSSSAIAPGPNETLGHFANRYACPAEQLLAANPSLALPSNTSLTISGAVQLPASSELKLPYTLRANETLQQIGTRFYASGNPATTLVTLNQAMPGIVVANQTFTVQVGSTPVPVTTVAGDTFDSILLRVQNVVSTATLADIAAAMQSTPGLLRGGALMLCPPVQLAAATAPNAIAGLYNVSSTSFALANAGVTGLFVAGLTLKSPQTTLPSVQTLAGDTFNSLMARFATAYANAGLQPTVGIAEIVSANADLAFLKAGAIALLPPLAATLNVPIGGQGPYPGPAFALQVNLRLQRPPALIHPDFAQDGPVARADSIIPPPAHDPSVAGDGFLNFNAFVAAMRFALPTLRLATGRVAGDSNDLWAVNFGSNGITNVQLTQGVRFGNNALPRFMALQPLYPALVSRAKIPIQLLGSDGNLDGLPVDHDYQGIDAEVWARRFLADTDRLLSTEYASAIYANSATRAQLTLVLDAKATLTTAIPAGLDSVFKVNVAQQPNDPQAVTDPNLAAGLVKAREALTQRLGISLSDAYATTTVIQYDGQITSPWIPSPQKPLLPPANLEGTARELITNQPANHELPWRLTSAKTPLDERAPFVTLMMTVTTPAAQSSVPINLEYAVSNLEFNITAVNAAPGYVASDWLSFVPLLSGADAPASLHTSLGSAQVPIVLRTFPGEPIILGQTADASVDAQDPNLTLANAPLWTYSLSYSHEHAAQDSVLITAQFNLHKPTIQPRAVPPPTDLFTELAKYMAVADELWKLLSGLLDPATTIPASTLAHAVTTFTTLATNIANHWNIRLTQAAMQSGDAIDDTWIADLNYLFDANVSYRTSASVRCIDSLSLHSQQAQPGPNGATWPQVWCRDAADQPVALIPSAPVDQTVVYSVPPELSIPASSWPMFTIAWPQLNVSSVQNARAKLSVTRNQWLTTRSGPATNPSFVFKTGTVTATDIATPLNTWSRPFILQGNDTTAALNQAFGTLFPPASRVANLKLTMGLFYGYQLIQDPLHPELSLVSELPVGLYADQFLTDQTAAQINTALTTWKSQMQPNPNGAEWVFSLTLYSAMDANKRPLLSVERMVYSI</sequence>
<keyword evidence="4" id="KW-1185">Reference proteome</keyword>
<proteinExistence type="predicted"/>
<gene>
    <name evidence="3" type="ORF">DVJ77_03930</name>
</gene>
<evidence type="ECO:0000313" key="4">
    <source>
        <dbReference type="Proteomes" id="UP000253782"/>
    </source>
</evidence>
<reference evidence="3 4" key="1">
    <citation type="submission" date="2018-07" db="EMBL/GenBank/DDBJ databases">
        <title>Dyella tabacisoli L4-6T, whole genome shotgun sequence.</title>
        <authorList>
            <person name="Zhou X.-K."/>
            <person name="Li W.-J."/>
            <person name="Duan Y.-Q."/>
        </authorList>
    </citation>
    <scope>NUCLEOTIDE SEQUENCE [LARGE SCALE GENOMIC DNA]</scope>
    <source>
        <strain evidence="3 4">L4-6</strain>
    </source>
</reference>
<dbReference type="OrthoDB" id="8248741at2"/>
<evidence type="ECO:0000259" key="2">
    <source>
        <dbReference type="PROSITE" id="PS51782"/>
    </source>
</evidence>
<evidence type="ECO:0000256" key="1">
    <source>
        <dbReference type="SAM" id="MobiDB-lite"/>
    </source>
</evidence>
<dbReference type="InterPro" id="IPR018392">
    <property type="entry name" value="LysM"/>
</dbReference>
<accession>A0A369URA5</accession>
<protein>
    <recommendedName>
        <fullName evidence="2">LysM domain-containing protein</fullName>
    </recommendedName>
</protein>
<feature type="region of interest" description="Disordered" evidence="1">
    <location>
        <begin position="410"/>
        <end position="430"/>
    </location>
</feature>
<name>A0A369URA5_9GAMM</name>
<dbReference type="EMBL" id="QQAH01000002">
    <property type="protein sequence ID" value="RDD83007.1"/>
    <property type="molecule type" value="Genomic_DNA"/>
</dbReference>
<dbReference type="Proteomes" id="UP000253782">
    <property type="component" value="Unassembled WGS sequence"/>
</dbReference>
<evidence type="ECO:0000313" key="3">
    <source>
        <dbReference type="EMBL" id="RDD83007.1"/>
    </source>
</evidence>